<dbReference type="Pfam" id="PF00150">
    <property type="entry name" value="Cellulase"/>
    <property type="match status" value="1"/>
</dbReference>
<dbReference type="SUPFAM" id="SSF51445">
    <property type="entry name" value="(Trans)glycosidases"/>
    <property type="match status" value="1"/>
</dbReference>
<gene>
    <name evidence="7" type="ORF">U6A24_04445</name>
</gene>
<dbReference type="RefSeq" id="WP_324178734.1">
    <property type="nucleotide sequence ID" value="NZ_BAABAW010000003.1"/>
</dbReference>
<evidence type="ECO:0000313" key="8">
    <source>
        <dbReference type="Proteomes" id="UP001327027"/>
    </source>
</evidence>
<reference evidence="7 8" key="1">
    <citation type="journal article" date="2013" name="Int. J. Syst. Evol. Microbiol.">
        <title>Aquimarina gracilis sp. nov., isolated from the gut microflora of a mussel, Mytilus coruscus, and emended description of Aquimarina spongiae.</title>
        <authorList>
            <person name="Park S.C."/>
            <person name="Choe H.N."/>
            <person name="Baik K.S."/>
            <person name="Seong C.N."/>
        </authorList>
    </citation>
    <scope>NUCLEOTIDE SEQUENCE [LARGE SCALE GENOMIC DNA]</scope>
    <source>
        <strain evidence="7 8">PSC32</strain>
    </source>
</reference>
<keyword evidence="1 3" id="KW-0378">Hydrolase</keyword>
<feature type="region of interest" description="Disordered" evidence="4">
    <location>
        <begin position="23"/>
        <end position="51"/>
    </location>
</feature>
<feature type="chain" id="PRO_5046197433" evidence="5">
    <location>
        <begin position="20"/>
        <end position="353"/>
    </location>
</feature>
<dbReference type="GO" id="GO:0016787">
    <property type="term" value="F:hydrolase activity"/>
    <property type="evidence" value="ECO:0007669"/>
    <property type="project" value="UniProtKB-KW"/>
</dbReference>
<dbReference type="InterPro" id="IPR001547">
    <property type="entry name" value="Glyco_hydro_5"/>
</dbReference>
<evidence type="ECO:0000256" key="4">
    <source>
        <dbReference type="SAM" id="MobiDB-lite"/>
    </source>
</evidence>
<dbReference type="Gene3D" id="3.20.20.80">
    <property type="entry name" value="Glycosidases"/>
    <property type="match status" value="1"/>
</dbReference>
<evidence type="ECO:0000259" key="6">
    <source>
        <dbReference type="Pfam" id="PF00150"/>
    </source>
</evidence>
<protein>
    <submittedName>
        <fullName evidence="7">Glycoside hydrolase family 5 protein</fullName>
    </submittedName>
</protein>
<dbReference type="PROSITE" id="PS51257">
    <property type="entry name" value="PROKAR_LIPOPROTEIN"/>
    <property type="match status" value="1"/>
</dbReference>
<dbReference type="Proteomes" id="UP001327027">
    <property type="component" value="Unassembled WGS sequence"/>
</dbReference>
<accession>A0ABU5ZRJ8</accession>
<evidence type="ECO:0000256" key="2">
    <source>
        <dbReference type="ARBA" id="ARBA00023295"/>
    </source>
</evidence>
<comment type="similarity">
    <text evidence="3">Belongs to the glycosyl hydrolase 5 (cellulase A) family.</text>
</comment>
<dbReference type="InterPro" id="IPR017853">
    <property type="entry name" value="GH"/>
</dbReference>
<dbReference type="EMBL" id="JAYKLX010000002">
    <property type="protein sequence ID" value="MEB3344695.1"/>
    <property type="molecule type" value="Genomic_DNA"/>
</dbReference>
<name>A0ABU5ZRJ8_9FLAO</name>
<proteinExistence type="inferred from homology"/>
<dbReference type="PROSITE" id="PS00659">
    <property type="entry name" value="GLYCOSYL_HYDROL_F5"/>
    <property type="match status" value="1"/>
</dbReference>
<organism evidence="7 8">
    <name type="scientific">Aquimarina gracilis</name>
    <dbReference type="NCBI Taxonomy" id="874422"/>
    <lineage>
        <taxon>Bacteria</taxon>
        <taxon>Pseudomonadati</taxon>
        <taxon>Bacteroidota</taxon>
        <taxon>Flavobacteriia</taxon>
        <taxon>Flavobacteriales</taxon>
        <taxon>Flavobacteriaceae</taxon>
        <taxon>Aquimarina</taxon>
    </lineage>
</organism>
<keyword evidence="2 3" id="KW-0326">Glycosidase</keyword>
<feature type="region of interest" description="Disordered" evidence="4">
    <location>
        <begin position="322"/>
        <end position="353"/>
    </location>
</feature>
<keyword evidence="8" id="KW-1185">Reference proteome</keyword>
<dbReference type="PANTHER" id="PTHR34142">
    <property type="entry name" value="ENDO-BETA-1,4-GLUCANASE A"/>
    <property type="match status" value="1"/>
</dbReference>
<evidence type="ECO:0000256" key="3">
    <source>
        <dbReference type="RuleBase" id="RU361153"/>
    </source>
</evidence>
<comment type="caution">
    <text evidence="7">The sequence shown here is derived from an EMBL/GenBank/DDBJ whole genome shotgun (WGS) entry which is preliminary data.</text>
</comment>
<keyword evidence="5" id="KW-0732">Signal</keyword>
<evidence type="ECO:0000256" key="1">
    <source>
        <dbReference type="ARBA" id="ARBA00022801"/>
    </source>
</evidence>
<feature type="domain" description="Glycoside hydrolase family 5" evidence="6">
    <location>
        <begin position="71"/>
        <end position="315"/>
    </location>
</feature>
<sequence>MRLLSTFFIFVLSISLLSACESDSDAPGPSTDEQGEDNSGGDGNNGDGSTDTPTTAVANFGLLKTSGNKIVDKNNNPIQLRGMSLFWSQWMGQYYTKEAVSWLKEDWKCNIVRAAMGVEDADGYLSNKDFEKQKVFTVIDAAIEEGIYVIVDWHSHHAEDHVEEAKTFFAEVAQKYGDKANLIYEIYNEPLNVPWNDVLKPYHEQVITAIRQHDPDNLIICGTRTWSQDVDEVIGNEINDNNVAYTLHYYASTHKQFLRDKAQKALDAGIPLFVTEYGVTEASGDGFIDTDEARVWWGFLDQNNISWCNWSIADKREASAALNPGASGQGGWTEDEITTSGKMVRDEIKTKNP</sequence>
<dbReference type="PANTHER" id="PTHR34142:SF1">
    <property type="entry name" value="GLYCOSIDE HYDROLASE FAMILY 5 DOMAIN-CONTAINING PROTEIN"/>
    <property type="match status" value="1"/>
</dbReference>
<feature type="compositionally biased region" description="Basic and acidic residues" evidence="4">
    <location>
        <begin position="343"/>
        <end position="353"/>
    </location>
</feature>
<dbReference type="InterPro" id="IPR018087">
    <property type="entry name" value="Glyco_hydro_5_CS"/>
</dbReference>
<evidence type="ECO:0000256" key="5">
    <source>
        <dbReference type="SAM" id="SignalP"/>
    </source>
</evidence>
<feature type="signal peptide" evidence="5">
    <location>
        <begin position="1"/>
        <end position="19"/>
    </location>
</feature>
<evidence type="ECO:0000313" key="7">
    <source>
        <dbReference type="EMBL" id="MEB3344695.1"/>
    </source>
</evidence>